<proteinExistence type="predicted"/>
<evidence type="ECO:0000256" key="1">
    <source>
        <dbReference type="SAM" id="MobiDB-lite"/>
    </source>
</evidence>
<reference evidence="2" key="1">
    <citation type="submission" date="2024-06" db="EMBL/GenBank/DDBJ databases">
        <authorList>
            <person name="Atkinson C."/>
            <person name="McLean J."/>
            <person name="Gallagher L."/>
            <person name="Bor B."/>
            <person name="Mougous J."/>
        </authorList>
    </citation>
    <scope>NUCLEOTIDE SEQUENCE</scope>
    <source>
        <strain evidence="2">TM7-074</strain>
    </source>
</reference>
<name>A0AB39JC73_9BACT</name>
<organism evidence="2">
    <name type="scientific">Candidatus Nanosynbacter sp. TM7-074</name>
    <dbReference type="NCBI Taxonomy" id="3158573"/>
    <lineage>
        <taxon>Bacteria</taxon>
        <taxon>Candidatus Saccharimonadota</taxon>
        <taxon>Candidatus Saccharimonadia</taxon>
        <taxon>Candidatus Nanosynbacterales</taxon>
        <taxon>Candidatus Nanosynbacteraceae</taxon>
        <taxon>Candidatus Nanosynbacter</taxon>
    </lineage>
</organism>
<accession>A0AB39JC73</accession>
<feature type="compositionally biased region" description="Polar residues" evidence="1">
    <location>
        <begin position="251"/>
        <end position="265"/>
    </location>
</feature>
<sequence>MIGVATTGELSPTRIGVDGDDFDVFSSLRDGAGGEDFSSGIGETVADSVERLDLVAVASGKEELPSTEEVSASIGQTACVTCVGCPYLSQCVKPQALVMKQESERQENVSSDMNSAGEEAVPNLMEMTPKQSYLDRLLAPDDLDSLDENGRGELVMAGYSGSTDYQESIIKKAPEPVVAKTKPIDLATKADEPTEQIVQQKRENKTSTNETVEALGKDLNIEVTEVSSPSTGMKPHIIDAISDATHDDNRQPISESLDTPTQTETAPVSVVIDKNTQTVDDNSNSLEHETVYPAASDDKVAASFVEPKPSRAAENDESAFTSISEQQHLEAQFDAVKADKSAITGPIDNSGTKAPVYTQSSEINIDATPDQIFTDTQILSIEPLDYINVAVERSHGKDDEFWAEEDAVFFVDQQESLVVEPEVPSAEAVTIVLPVETFTAREETDDYEPLHQVAISTLPIIDPIPDVESDEVAAKISEECPVSREECEFMFVKTSEKSDLLRSDDEIESVLMYISDIKSGINLSGEQAELKDILDDCAYNGEESVANGDDLLMNTHPSSGLWSDDSRLNPEDGVVSTAQSSADDTSLVSRLVGVFVVAMCVVCGRQARFILNS</sequence>
<protein>
    <submittedName>
        <fullName evidence="2">Uncharacterized protein</fullName>
    </submittedName>
</protein>
<evidence type="ECO:0000313" key="2">
    <source>
        <dbReference type="EMBL" id="XDN89765.1"/>
    </source>
</evidence>
<feature type="region of interest" description="Disordered" evidence="1">
    <location>
        <begin position="246"/>
        <end position="265"/>
    </location>
</feature>
<dbReference type="AlphaFoldDB" id="A0AB39JC73"/>
<dbReference type="RefSeq" id="WP_369000334.1">
    <property type="nucleotide sequence ID" value="NZ_CP158487.1"/>
</dbReference>
<dbReference type="EMBL" id="CP158487">
    <property type="protein sequence ID" value="XDN89765.1"/>
    <property type="molecule type" value="Genomic_DNA"/>
</dbReference>
<gene>
    <name evidence="2" type="ORF">TM074_03630</name>
</gene>